<accession>A0A9D3WEM3</accession>
<name>A0A9D3WEM3_9ROSI</name>
<reference evidence="2 3" key="1">
    <citation type="journal article" date="2021" name="Plant Biotechnol. J.">
        <title>Multi-omics assisted identification of the key and species-specific regulatory components of drought-tolerant mechanisms in Gossypium stocksii.</title>
        <authorList>
            <person name="Yu D."/>
            <person name="Ke L."/>
            <person name="Zhang D."/>
            <person name="Wu Y."/>
            <person name="Sun Y."/>
            <person name="Mei J."/>
            <person name="Sun J."/>
            <person name="Sun Y."/>
        </authorList>
    </citation>
    <scope>NUCLEOTIDE SEQUENCE [LARGE SCALE GENOMIC DNA]</scope>
    <source>
        <strain evidence="3">cv. E1</strain>
        <tissue evidence="2">Leaf</tissue>
    </source>
</reference>
<comment type="caution">
    <text evidence="2">The sequence shown here is derived from an EMBL/GenBank/DDBJ whole genome shotgun (WGS) entry which is preliminary data.</text>
</comment>
<dbReference type="Proteomes" id="UP000828251">
    <property type="component" value="Unassembled WGS sequence"/>
</dbReference>
<sequence>MDDGMIIQICLWVFCYDECGAFSHYVKYFGTFWGIQISNLGDKWFLFRFFYCIDIDRVVNRAPWTFNNHLLVFHRLQVNEDPLLVLLVLLFRCRLTKDISYSDMGWDLTLKAVGRRANDSVWLWKGFEGGFLGGAPSDSALNDGIQPHLVAKSTRMLHPVLSF</sequence>
<evidence type="ECO:0000259" key="1">
    <source>
        <dbReference type="Pfam" id="PF14111"/>
    </source>
</evidence>
<organism evidence="2 3">
    <name type="scientific">Gossypium stocksii</name>
    <dbReference type="NCBI Taxonomy" id="47602"/>
    <lineage>
        <taxon>Eukaryota</taxon>
        <taxon>Viridiplantae</taxon>
        <taxon>Streptophyta</taxon>
        <taxon>Embryophyta</taxon>
        <taxon>Tracheophyta</taxon>
        <taxon>Spermatophyta</taxon>
        <taxon>Magnoliopsida</taxon>
        <taxon>eudicotyledons</taxon>
        <taxon>Gunneridae</taxon>
        <taxon>Pentapetalae</taxon>
        <taxon>rosids</taxon>
        <taxon>malvids</taxon>
        <taxon>Malvales</taxon>
        <taxon>Malvaceae</taxon>
        <taxon>Malvoideae</taxon>
        <taxon>Gossypium</taxon>
    </lineage>
</organism>
<keyword evidence="3" id="KW-1185">Reference proteome</keyword>
<protein>
    <recommendedName>
        <fullName evidence="1">DUF4283 domain-containing protein</fullName>
    </recommendedName>
</protein>
<dbReference type="InterPro" id="IPR025558">
    <property type="entry name" value="DUF4283"/>
</dbReference>
<evidence type="ECO:0000313" key="2">
    <source>
        <dbReference type="EMBL" id="KAH1121930.1"/>
    </source>
</evidence>
<feature type="domain" description="DUF4283" evidence="1">
    <location>
        <begin position="34"/>
        <end position="82"/>
    </location>
</feature>
<evidence type="ECO:0000313" key="3">
    <source>
        <dbReference type="Proteomes" id="UP000828251"/>
    </source>
</evidence>
<gene>
    <name evidence="2" type="ORF">J1N35_005090</name>
</gene>
<dbReference type="AlphaFoldDB" id="A0A9D3WEM3"/>
<dbReference type="Pfam" id="PF14111">
    <property type="entry name" value="DUF4283"/>
    <property type="match status" value="1"/>
</dbReference>
<proteinExistence type="predicted"/>
<dbReference type="OrthoDB" id="10523418at2759"/>
<dbReference type="EMBL" id="JAIQCV010000002">
    <property type="protein sequence ID" value="KAH1121930.1"/>
    <property type="molecule type" value="Genomic_DNA"/>
</dbReference>